<dbReference type="Gene3D" id="3.40.50.1820">
    <property type="entry name" value="alpha/beta hydrolase"/>
    <property type="match status" value="1"/>
</dbReference>
<accession>A0A7S2EAG2</accession>
<proteinExistence type="predicted"/>
<dbReference type="PANTHER" id="PTHR45856:SF11">
    <property type="entry name" value="FUNGAL LIPASE-LIKE DOMAIN-CONTAINING PROTEIN"/>
    <property type="match status" value="1"/>
</dbReference>
<dbReference type="InterPro" id="IPR051218">
    <property type="entry name" value="Sec_MonoDiacylglyc_Lipase"/>
</dbReference>
<organism evidence="3">
    <name type="scientific">Trieres chinensis</name>
    <name type="common">Marine centric diatom</name>
    <name type="synonym">Odontella sinensis</name>
    <dbReference type="NCBI Taxonomy" id="1514140"/>
    <lineage>
        <taxon>Eukaryota</taxon>
        <taxon>Sar</taxon>
        <taxon>Stramenopiles</taxon>
        <taxon>Ochrophyta</taxon>
        <taxon>Bacillariophyta</taxon>
        <taxon>Mediophyceae</taxon>
        <taxon>Biddulphiophycidae</taxon>
        <taxon>Eupodiscales</taxon>
        <taxon>Parodontellaceae</taxon>
        <taxon>Trieres</taxon>
    </lineage>
</organism>
<dbReference type="AlphaFoldDB" id="A0A7S2EAG2"/>
<dbReference type="GO" id="GO:0006629">
    <property type="term" value="P:lipid metabolic process"/>
    <property type="evidence" value="ECO:0007669"/>
    <property type="project" value="InterPro"/>
</dbReference>
<dbReference type="SUPFAM" id="SSF53474">
    <property type="entry name" value="alpha/beta-Hydrolases"/>
    <property type="match status" value="1"/>
</dbReference>
<reference evidence="3" key="1">
    <citation type="submission" date="2021-01" db="EMBL/GenBank/DDBJ databases">
        <authorList>
            <person name="Corre E."/>
            <person name="Pelletier E."/>
            <person name="Niang G."/>
            <person name="Scheremetjew M."/>
            <person name="Finn R."/>
            <person name="Kale V."/>
            <person name="Holt S."/>
            <person name="Cochrane G."/>
            <person name="Meng A."/>
            <person name="Brown T."/>
            <person name="Cohen L."/>
        </authorList>
    </citation>
    <scope>NUCLEOTIDE SEQUENCE</scope>
    <source>
        <strain evidence="3">Grunow 1884</strain>
    </source>
</reference>
<gene>
    <name evidence="3" type="ORF">OSIN01602_LOCUS3028</name>
</gene>
<evidence type="ECO:0000313" key="3">
    <source>
        <dbReference type="EMBL" id="CAD9324858.1"/>
    </source>
</evidence>
<dbReference type="PANTHER" id="PTHR45856">
    <property type="entry name" value="ALPHA/BETA-HYDROLASES SUPERFAMILY PROTEIN"/>
    <property type="match status" value="1"/>
</dbReference>
<feature type="region of interest" description="Disordered" evidence="1">
    <location>
        <begin position="279"/>
        <end position="304"/>
    </location>
</feature>
<protein>
    <recommendedName>
        <fullName evidence="2">Fungal lipase-type domain-containing protein</fullName>
    </recommendedName>
</protein>
<dbReference type="InterPro" id="IPR002921">
    <property type="entry name" value="Fungal_lipase-type"/>
</dbReference>
<name>A0A7S2EAG2_TRICV</name>
<dbReference type="InterPro" id="IPR029058">
    <property type="entry name" value="AB_hydrolase_fold"/>
</dbReference>
<sequence>MEQYDDKHQQHELVYGIGKDDINKRVTLAFRGTDVKFAAQTNWTTNLTALKKTVDIPDEIKGKVEGSDKISFHAGFHDFVFDLTFDDSDDKDKKKYDEILEDVKHVLGKYPDYKLYVTGHSLGGALSTVAAFYLSCDPDIPKPVSCINFAAPRVGDWDFFQATQALEEMGKARFLQVFADGDLVSTLPSIGYYHVGFQLKLYKSVKSKPNFLYPNKNSSWSEGVLRAWSNSVFSNFNFSYDHGDHLARLEKDKAVLEKINLNDSYADFELTGLTPKRYGQDSDSTKERSLNSEPTTGLCCGGSS</sequence>
<dbReference type="EMBL" id="HBGO01005442">
    <property type="protein sequence ID" value="CAD9324858.1"/>
    <property type="molecule type" value="Transcribed_RNA"/>
</dbReference>
<evidence type="ECO:0000256" key="1">
    <source>
        <dbReference type="SAM" id="MobiDB-lite"/>
    </source>
</evidence>
<dbReference type="Pfam" id="PF01764">
    <property type="entry name" value="Lipase_3"/>
    <property type="match status" value="1"/>
</dbReference>
<evidence type="ECO:0000259" key="2">
    <source>
        <dbReference type="Pfam" id="PF01764"/>
    </source>
</evidence>
<dbReference type="CDD" id="cd00519">
    <property type="entry name" value="Lipase_3"/>
    <property type="match status" value="1"/>
</dbReference>
<feature type="domain" description="Fungal lipase-type" evidence="2">
    <location>
        <begin position="28"/>
        <end position="190"/>
    </location>
</feature>
<feature type="compositionally biased region" description="Basic and acidic residues" evidence="1">
    <location>
        <begin position="279"/>
        <end position="290"/>
    </location>
</feature>